<dbReference type="Proteomes" id="UP000198917">
    <property type="component" value="Unassembled WGS sequence"/>
</dbReference>
<evidence type="ECO:0000313" key="2">
    <source>
        <dbReference type="Proteomes" id="UP000198917"/>
    </source>
</evidence>
<sequence length="113" mass="11704">MKLGELRGAIRKTKGSPFTIVTIGGEAVTLVLQKTPLLEELDRVFPGGKAAETGLTFDAATGKLEGFDAAGASAVTAVVIDDDIDLDLGEVAHGTLVVADAIMRNIDPDDLLV</sequence>
<accession>A0A7Z7BHH5</accession>
<name>A0A7Z7BHH5_9HYPH</name>
<organism evidence="1 2">
    <name type="scientific">Agrobacterium fabrum</name>
    <dbReference type="NCBI Taxonomy" id="1176649"/>
    <lineage>
        <taxon>Bacteria</taxon>
        <taxon>Pseudomonadati</taxon>
        <taxon>Pseudomonadota</taxon>
        <taxon>Alphaproteobacteria</taxon>
        <taxon>Hyphomicrobiales</taxon>
        <taxon>Rhizobiaceae</taxon>
        <taxon>Rhizobium/Agrobacterium group</taxon>
        <taxon>Agrobacterium</taxon>
        <taxon>Agrobacterium tumefaciens complex</taxon>
    </lineage>
</organism>
<protein>
    <submittedName>
        <fullName evidence="1">Uncharacterized protein</fullName>
    </submittedName>
</protein>
<gene>
    <name evidence="1" type="ORF">SAMN05428983_0838</name>
</gene>
<dbReference type="AlphaFoldDB" id="A0A7Z7BHH5"/>
<dbReference type="RefSeq" id="WP_006314221.1">
    <property type="nucleotide sequence ID" value="NZ_FNEW01000001.1"/>
</dbReference>
<evidence type="ECO:0000313" key="1">
    <source>
        <dbReference type="EMBL" id="SDJ25399.1"/>
    </source>
</evidence>
<dbReference type="EMBL" id="FNEW01000001">
    <property type="protein sequence ID" value="SDJ25399.1"/>
    <property type="molecule type" value="Genomic_DNA"/>
</dbReference>
<reference evidence="1 2" key="1">
    <citation type="submission" date="2016-10" db="EMBL/GenBank/DDBJ databases">
        <authorList>
            <person name="Varghese N."/>
            <person name="Submissions S."/>
        </authorList>
    </citation>
    <scope>NUCLEOTIDE SEQUENCE [LARGE SCALE GENOMIC DNA]</scope>
    <source>
        <strain evidence="1 2">PDC82</strain>
    </source>
</reference>
<proteinExistence type="predicted"/>
<comment type="caution">
    <text evidence="1">The sequence shown here is derived from an EMBL/GenBank/DDBJ whole genome shotgun (WGS) entry which is preliminary data.</text>
</comment>